<feature type="compositionally biased region" description="Basic and acidic residues" evidence="1">
    <location>
        <begin position="74"/>
        <end position="89"/>
    </location>
</feature>
<sequence length="107" mass="11564">MGINSMICSYGELQIDGQLEDMLLELGSIKIQYSAIKKTSTFVNPLCLAFEALPVSEAKAHHCATLDGLEARVSTEEDTGDKDVAEKNPENPSNVKAAKFLSKGYLA</sequence>
<accession>A0A8T2HG86</accession>
<keyword evidence="3" id="KW-1185">Reference proteome</keyword>
<proteinExistence type="predicted"/>
<gene>
    <name evidence="2" type="ORF">ISN44_As01g053990</name>
</gene>
<protein>
    <submittedName>
        <fullName evidence="2">Uncharacterized protein</fullName>
    </submittedName>
</protein>
<dbReference type="AlphaFoldDB" id="A0A8T2HG86"/>
<evidence type="ECO:0000313" key="3">
    <source>
        <dbReference type="Proteomes" id="UP000694251"/>
    </source>
</evidence>
<reference evidence="2 3" key="1">
    <citation type="submission" date="2020-12" db="EMBL/GenBank/DDBJ databases">
        <title>Concerted genomic and epigenomic changes stabilize Arabidopsis allopolyploids.</title>
        <authorList>
            <person name="Chen Z."/>
        </authorList>
    </citation>
    <scope>NUCLEOTIDE SEQUENCE [LARGE SCALE GENOMIC DNA]</scope>
    <source>
        <strain evidence="2">As9502</strain>
        <tissue evidence="2">Leaf</tissue>
    </source>
</reference>
<dbReference type="EMBL" id="JAEFBJ010000001">
    <property type="protein sequence ID" value="KAG7658420.1"/>
    <property type="molecule type" value="Genomic_DNA"/>
</dbReference>
<evidence type="ECO:0000256" key="1">
    <source>
        <dbReference type="SAM" id="MobiDB-lite"/>
    </source>
</evidence>
<evidence type="ECO:0000313" key="2">
    <source>
        <dbReference type="EMBL" id="KAG7658420.1"/>
    </source>
</evidence>
<organism evidence="2 3">
    <name type="scientific">Arabidopsis suecica</name>
    <name type="common">Swedish thale-cress</name>
    <name type="synonym">Cardaminopsis suecica</name>
    <dbReference type="NCBI Taxonomy" id="45249"/>
    <lineage>
        <taxon>Eukaryota</taxon>
        <taxon>Viridiplantae</taxon>
        <taxon>Streptophyta</taxon>
        <taxon>Embryophyta</taxon>
        <taxon>Tracheophyta</taxon>
        <taxon>Spermatophyta</taxon>
        <taxon>Magnoliopsida</taxon>
        <taxon>eudicotyledons</taxon>
        <taxon>Gunneridae</taxon>
        <taxon>Pentapetalae</taxon>
        <taxon>rosids</taxon>
        <taxon>malvids</taxon>
        <taxon>Brassicales</taxon>
        <taxon>Brassicaceae</taxon>
        <taxon>Camelineae</taxon>
        <taxon>Arabidopsis</taxon>
    </lineage>
</organism>
<name>A0A8T2HG86_ARASU</name>
<feature type="region of interest" description="Disordered" evidence="1">
    <location>
        <begin position="74"/>
        <end position="94"/>
    </location>
</feature>
<comment type="caution">
    <text evidence="2">The sequence shown here is derived from an EMBL/GenBank/DDBJ whole genome shotgun (WGS) entry which is preliminary data.</text>
</comment>
<dbReference type="Proteomes" id="UP000694251">
    <property type="component" value="Chromosome 1"/>
</dbReference>